<name>A0A0K0MX16_9CHLO</name>
<evidence type="ECO:0000256" key="2">
    <source>
        <dbReference type="ARBA" id="ARBA00004286"/>
    </source>
</evidence>
<dbReference type="InterPro" id="IPR007696">
    <property type="entry name" value="DNA_mismatch_repair_MutS_core"/>
</dbReference>
<keyword evidence="4" id="KW-0158">Chromosome</keyword>
<dbReference type="PANTHER" id="PTHR11361:SF20">
    <property type="entry name" value="MUTS PROTEIN HOMOLOG 5"/>
    <property type="match status" value="1"/>
</dbReference>
<dbReference type="AlphaFoldDB" id="A0A0K0MX16"/>
<dbReference type="PROSITE" id="PS00486">
    <property type="entry name" value="DNA_MISMATCH_REPAIR_2"/>
    <property type="match status" value="1"/>
</dbReference>
<gene>
    <name evidence="13" type="primary">msh5</name>
</gene>
<protein>
    <recommendedName>
        <fullName evidence="10">DNA mismatch repair protein MSH5</fullName>
    </recommendedName>
    <alternativeName>
        <fullName evidence="11">MutS protein homolog 5</fullName>
    </alternativeName>
</protein>
<keyword evidence="7" id="KW-0238">DNA-binding</keyword>
<dbReference type="InterPro" id="IPR045076">
    <property type="entry name" value="MutS"/>
</dbReference>
<dbReference type="GO" id="GO:0051026">
    <property type="term" value="P:chiasma assembly"/>
    <property type="evidence" value="ECO:0007669"/>
    <property type="project" value="UniProtKB-ARBA"/>
</dbReference>
<dbReference type="InterPro" id="IPR036187">
    <property type="entry name" value="DNA_mismatch_repair_MutS_sf"/>
</dbReference>
<dbReference type="SUPFAM" id="SSF52540">
    <property type="entry name" value="P-loop containing nucleoside triphosphate hydrolases"/>
    <property type="match status" value="1"/>
</dbReference>
<organism evidence="13">
    <name type="scientific">Watanabea reniformis</name>
    <dbReference type="NCBI Taxonomy" id="191674"/>
    <lineage>
        <taxon>Eukaryota</taxon>
        <taxon>Viridiplantae</taxon>
        <taxon>Chlorophyta</taxon>
        <taxon>core chlorophytes</taxon>
        <taxon>Trebouxiophyceae</taxon>
        <taxon>Watanabeales</taxon>
        <taxon>Watanabeaceae</taxon>
        <taxon>Watanabea</taxon>
    </lineage>
</organism>
<dbReference type="CDD" id="cd03281">
    <property type="entry name" value="ABC_MSH5_euk"/>
    <property type="match status" value="1"/>
</dbReference>
<dbReference type="GO" id="GO:0005634">
    <property type="term" value="C:nucleus"/>
    <property type="evidence" value="ECO:0007669"/>
    <property type="project" value="UniProtKB-SubCell"/>
</dbReference>
<evidence type="ECO:0000256" key="4">
    <source>
        <dbReference type="ARBA" id="ARBA00022454"/>
    </source>
</evidence>
<proteinExistence type="evidence at transcript level"/>
<evidence type="ECO:0000313" key="13">
    <source>
        <dbReference type="EMBL" id="AKI32383.1"/>
    </source>
</evidence>
<accession>A0A0K0MX16</accession>
<dbReference type="GO" id="GO:0005524">
    <property type="term" value="F:ATP binding"/>
    <property type="evidence" value="ECO:0007669"/>
    <property type="project" value="UniProtKB-KW"/>
</dbReference>
<dbReference type="PANTHER" id="PTHR11361">
    <property type="entry name" value="DNA MISMATCH REPAIR PROTEIN MUTS FAMILY MEMBER"/>
    <property type="match status" value="1"/>
</dbReference>
<dbReference type="GO" id="GO:0006298">
    <property type="term" value="P:mismatch repair"/>
    <property type="evidence" value="ECO:0007669"/>
    <property type="project" value="InterPro"/>
</dbReference>
<keyword evidence="8" id="KW-0539">Nucleus</keyword>
<dbReference type="EMBL" id="KM283886">
    <property type="protein sequence ID" value="AKI32383.1"/>
    <property type="molecule type" value="mRNA"/>
</dbReference>
<evidence type="ECO:0000259" key="12">
    <source>
        <dbReference type="PROSITE" id="PS00486"/>
    </source>
</evidence>
<dbReference type="InterPro" id="IPR017261">
    <property type="entry name" value="DNA_mismatch_repair_MutS/MSH"/>
</dbReference>
<dbReference type="Gene3D" id="1.10.1420.10">
    <property type="match status" value="2"/>
</dbReference>
<evidence type="ECO:0000256" key="9">
    <source>
        <dbReference type="ARBA" id="ARBA00023254"/>
    </source>
</evidence>
<dbReference type="Gene3D" id="3.40.50.300">
    <property type="entry name" value="P-loop containing nucleotide triphosphate hydrolases"/>
    <property type="match status" value="1"/>
</dbReference>
<evidence type="ECO:0000256" key="8">
    <source>
        <dbReference type="ARBA" id="ARBA00023242"/>
    </source>
</evidence>
<comment type="similarity">
    <text evidence="3">Belongs to the DNA mismatch repair MutS family.</text>
</comment>
<dbReference type="InterPro" id="IPR027417">
    <property type="entry name" value="P-loop_NTPase"/>
</dbReference>
<evidence type="ECO:0000256" key="3">
    <source>
        <dbReference type="ARBA" id="ARBA00006271"/>
    </source>
</evidence>
<dbReference type="GO" id="GO:0140664">
    <property type="term" value="F:ATP-dependent DNA damage sensor activity"/>
    <property type="evidence" value="ECO:0007669"/>
    <property type="project" value="InterPro"/>
</dbReference>
<dbReference type="SUPFAM" id="SSF48334">
    <property type="entry name" value="DNA repair protein MutS, domain III"/>
    <property type="match status" value="1"/>
</dbReference>
<evidence type="ECO:0000256" key="10">
    <source>
        <dbReference type="ARBA" id="ARBA00073549"/>
    </source>
</evidence>
<evidence type="ECO:0000256" key="5">
    <source>
        <dbReference type="ARBA" id="ARBA00022741"/>
    </source>
</evidence>
<dbReference type="SMART" id="SM00533">
    <property type="entry name" value="MUTSd"/>
    <property type="match status" value="1"/>
</dbReference>
<dbReference type="InterPro" id="IPR000432">
    <property type="entry name" value="DNA_mismatch_repair_MutS_C"/>
</dbReference>
<dbReference type="Pfam" id="PF05192">
    <property type="entry name" value="MutS_III"/>
    <property type="match status" value="1"/>
</dbReference>
<dbReference type="GO" id="GO:0030983">
    <property type="term" value="F:mismatched DNA binding"/>
    <property type="evidence" value="ECO:0007669"/>
    <property type="project" value="InterPro"/>
</dbReference>
<dbReference type="FunFam" id="3.40.50.300:FF:001067">
    <property type="entry name" value="DNA mismatch repair protein MSH5"/>
    <property type="match status" value="1"/>
</dbReference>
<dbReference type="GO" id="GO:0005694">
    <property type="term" value="C:chromosome"/>
    <property type="evidence" value="ECO:0007669"/>
    <property type="project" value="UniProtKB-SubCell"/>
</dbReference>
<dbReference type="PIRSF" id="PIRSF037677">
    <property type="entry name" value="DNA_mis_repair_Msh6"/>
    <property type="match status" value="1"/>
</dbReference>
<keyword evidence="6" id="KW-0067">ATP-binding</keyword>
<comment type="subcellular location">
    <subcellularLocation>
        <location evidence="2">Chromosome</location>
    </subcellularLocation>
    <subcellularLocation>
        <location evidence="1">Nucleus</location>
    </subcellularLocation>
</comment>
<sequence length="861" mass="94916">MSCLWYKNRLGVAFYDRLLGEMSVMQMHDDVTGPFAHQMLRLAKLQAQPHVVYTTSKAEPEFLACAREPLDAVAGATGLGVPDAGQVEVRLEKSSYFHPEQAWRCLELLHVRGMPEGQSAQERLHLLNTMINLSATQQVCAAGALVAILLKEGILAAHTPSSSLDDTEQPATGGQLLGLEGLSEIALEGLLLVDQVSLRALQIFQEEAHPSAMGIGQSKEGFSVFGMMNKCVSPMGKRLLKLWFLRPIINLDVLRERQAAIKLLMRAPDVIKSLQDVLRKIRDVPRVLLRLQVSQGLVNLADIKHLLEGMGNLVVLRDALLSAAESVLQPPAHNPVTADMDGPYPLDGTRYVPHGTISGLSSSPDLRRAQLPKTQRPVLGIVRKAVACIDDSLLTACSLVANVIDFEQAEEGMMVAHGVCDELDSLKHLYHGLPDFLTRVVEDELQRIPRELRYGLSTQLWSMIYMPQVGFVMRLEGQRLTADLEDFLPDFQFAFEGVGEEVSGFYYTSQRTQQLNQRFGDLLNKIHDLESSLCTEVIRRVSEFGPSINRAVAVAAEVDCLASLAQCANQYNYTQPTLTTENVLHIKQGRHLLTEMIVDTFIPNDTIMAADTARVQVITGPNFSGKSCYGKQAALIVFLAHIGSFVPAAEAVIGLTDRIFTRIASQEALTLPQSTFMIDLSQISGMLRHATGRSLCIIDEFGKGTLTTDGVGLLCCTLQHFSRMRPPPKVIACTHFSEVLKEAYLPRSPQLAFLAMNVLSGPEQAAGRNGQRLVFLYRLVEGYAAPSFGVHCAQLSGLADAILQRAIQVIELQQLGKRVARLPTQLQEQRDARFEAIVQKLLKLNTRSVGACEQFLKMLEK</sequence>
<evidence type="ECO:0000256" key="7">
    <source>
        <dbReference type="ARBA" id="ARBA00023125"/>
    </source>
</evidence>
<evidence type="ECO:0000256" key="6">
    <source>
        <dbReference type="ARBA" id="ARBA00022840"/>
    </source>
</evidence>
<feature type="domain" description="DNA mismatch repair proteins mutS family" evidence="12">
    <location>
        <begin position="694"/>
        <end position="710"/>
    </location>
</feature>
<dbReference type="Pfam" id="PF00488">
    <property type="entry name" value="MutS_V"/>
    <property type="match status" value="1"/>
</dbReference>
<reference evidence="13" key="1">
    <citation type="submission" date="2014-08" db="EMBL/GenBank/DDBJ databases">
        <title>Underestimated sexuality in green algae.</title>
        <authorList>
            <person name="Pazoutova M."/>
            <person name="Fucikova K."/>
            <person name="Rindi F."/>
        </authorList>
    </citation>
    <scope>NUCLEOTIDE SEQUENCE</scope>
    <source>
        <strain evidence="13">SAG 211-9b</strain>
    </source>
</reference>
<evidence type="ECO:0000256" key="1">
    <source>
        <dbReference type="ARBA" id="ARBA00004123"/>
    </source>
</evidence>
<keyword evidence="5" id="KW-0547">Nucleotide-binding</keyword>
<dbReference type="SMART" id="SM00534">
    <property type="entry name" value="MUTSac"/>
    <property type="match status" value="1"/>
</dbReference>
<keyword evidence="9" id="KW-0469">Meiosis</keyword>
<evidence type="ECO:0000256" key="11">
    <source>
        <dbReference type="ARBA" id="ARBA00077470"/>
    </source>
</evidence>